<evidence type="ECO:0000256" key="1">
    <source>
        <dbReference type="ARBA" id="ARBA00022553"/>
    </source>
</evidence>
<evidence type="ECO:0000313" key="4">
    <source>
        <dbReference type="EMBL" id="AXK80745.1"/>
    </source>
</evidence>
<feature type="domain" description="Response regulatory" evidence="3">
    <location>
        <begin position="6"/>
        <end position="120"/>
    </location>
</feature>
<evidence type="ECO:0000313" key="5">
    <source>
        <dbReference type="Proteomes" id="UP000254889"/>
    </source>
</evidence>
<evidence type="ECO:0000259" key="3">
    <source>
        <dbReference type="PROSITE" id="PS50110"/>
    </source>
</evidence>
<sequence length="127" mass="13582">MSKPPIISIIDDDESVRDAVGDLVSSLGFDARVFASAEDFLSSADYPLTVCVITDMQMPGMSGQDLQHKLVAEGQLIPMIFITAFPEARTRDSVMAKGALAFLEKPFDGRVLSQLIRHVTAAAGPAA</sequence>
<dbReference type="PROSITE" id="PS50110">
    <property type="entry name" value="RESPONSE_REGULATORY"/>
    <property type="match status" value="1"/>
</dbReference>
<dbReference type="InterPro" id="IPR050595">
    <property type="entry name" value="Bact_response_regulator"/>
</dbReference>
<dbReference type="InterPro" id="IPR001789">
    <property type="entry name" value="Sig_transdc_resp-reg_receiver"/>
</dbReference>
<dbReference type="OrthoDB" id="9782655at2"/>
<dbReference type="AlphaFoldDB" id="A0A345ZUZ8"/>
<dbReference type="KEGG" id="ptaw:DW352_09625"/>
<accession>A0A345ZUZ8</accession>
<dbReference type="EMBL" id="CP031417">
    <property type="protein sequence ID" value="AXK80745.1"/>
    <property type="molecule type" value="Genomic_DNA"/>
</dbReference>
<dbReference type="InterPro" id="IPR011006">
    <property type="entry name" value="CheY-like_superfamily"/>
</dbReference>
<evidence type="ECO:0000256" key="2">
    <source>
        <dbReference type="PROSITE-ProRule" id="PRU00169"/>
    </source>
</evidence>
<dbReference type="GO" id="GO:0000160">
    <property type="term" value="P:phosphorelay signal transduction system"/>
    <property type="evidence" value="ECO:0007669"/>
    <property type="project" value="InterPro"/>
</dbReference>
<dbReference type="PANTHER" id="PTHR44591">
    <property type="entry name" value="STRESS RESPONSE REGULATOR PROTEIN 1"/>
    <property type="match status" value="1"/>
</dbReference>
<keyword evidence="5" id="KW-1185">Reference proteome</keyword>
<gene>
    <name evidence="4" type="ORF">DW352_09625</name>
</gene>
<keyword evidence="1 2" id="KW-0597">Phosphoprotein</keyword>
<reference evidence="4 5" key="1">
    <citation type="submission" date="2018-07" db="EMBL/GenBank/DDBJ databases">
        <authorList>
            <person name="Quirk P.G."/>
            <person name="Krulwich T.A."/>
        </authorList>
    </citation>
    <scope>NUCLEOTIDE SEQUENCE [LARGE SCALE GENOMIC DNA]</scope>
    <source>
        <strain evidence="4 5">CC-BB4</strain>
    </source>
</reference>
<feature type="modified residue" description="4-aspartylphosphate" evidence="2">
    <location>
        <position position="55"/>
    </location>
</feature>
<proteinExistence type="predicted"/>
<dbReference type="RefSeq" id="WP_115690686.1">
    <property type="nucleotide sequence ID" value="NZ_CP031417.1"/>
</dbReference>
<dbReference type="Gene3D" id="3.40.50.2300">
    <property type="match status" value="1"/>
</dbReference>
<dbReference type="PANTHER" id="PTHR44591:SF25">
    <property type="entry name" value="CHEMOTAXIS TWO-COMPONENT RESPONSE REGULATOR"/>
    <property type="match status" value="1"/>
</dbReference>
<dbReference type="Proteomes" id="UP000254889">
    <property type="component" value="Chromosome"/>
</dbReference>
<organism evidence="4 5">
    <name type="scientific">Pseudolabrys taiwanensis</name>
    <dbReference type="NCBI Taxonomy" id="331696"/>
    <lineage>
        <taxon>Bacteria</taxon>
        <taxon>Pseudomonadati</taxon>
        <taxon>Pseudomonadota</taxon>
        <taxon>Alphaproteobacteria</taxon>
        <taxon>Hyphomicrobiales</taxon>
        <taxon>Xanthobacteraceae</taxon>
        <taxon>Pseudolabrys</taxon>
    </lineage>
</organism>
<name>A0A345ZUZ8_9HYPH</name>
<dbReference type="Pfam" id="PF00072">
    <property type="entry name" value="Response_reg"/>
    <property type="match status" value="1"/>
</dbReference>
<dbReference type="SUPFAM" id="SSF52172">
    <property type="entry name" value="CheY-like"/>
    <property type="match status" value="1"/>
</dbReference>
<protein>
    <submittedName>
        <fullName evidence="4">Response regulator</fullName>
    </submittedName>
</protein>
<dbReference type="SMART" id="SM00448">
    <property type="entry name" value="REC"/>
    <property type="match status" value="1"/>
</dbReference>